<evidence type="ECO:0000313" key="2">
    <source>
        <dbReference type="Proteomes" id="UP000324222"/>
    </source>
</evidence>
<organism evidence="1 2">
    <name type="scientific">Portunus trituberculatus</name>
    <name type="common">Swimming crab</name>
    <name type="synonym">Neptunus trituberculatus</name>
    <dbReference type="NCBI Taxonomy" id="210409"/>
    <lineage>
        <taxon>Eukaryota</taxon>
        <taxon>Metazoa</taxon>
        <taxon>Ecdysozoa</taxon>
        <taxon>Arthropoda</taxon>
        <taxon>Crustacea</taxon>
        <taxon>Multicrustacea</taxon>
        <taxon>Malacostraca</taxon>
        <taxon>Eumalacostraca</taxon>
        <taxon>Eucarida</taxon>
        <taxon>Decapoda</taxon>
        <taxon>Pleocyemata</taxon>
        <taxon>Brachyura</taxon>
        <taxon>Eubrachyura</taxon>
        <taxon>Portunoidea</taxon>
        <taxon>Portunidae</taxon>
        <taxon>Portuninae</taxon>
        <taxon>Portunus</taxon>
    </lineage>
</organism>
<keyword evidence="2" id="KW-1185">Reference proteome</keyword>
<comment type="caution">
    <text evidence="1">The sequence shown here is derived from an EMBL/GenBank/DDBJ whole genome shotgun (WGS) entry which is preliminary data.</text>
</comment>
<name>A0A5B7K0Z4_PORTR</name>
<gene>
    <name evidence="1" type="ORF">E2C01_099700</name>
</gene>
<accession>A0A5B7K0Z4</accession>
<dbReference type="Proteomes" id="UP000324222">
    <property type="component" value="Unassembled WGS sequence"/>
</dbReference>
<protein>
    <submittedName>
        <fullName evidence="1">Uncharacterized protein</fullName>
    </submittedName>
</protein>
<dbReference type="AlphaFoldDB" id="A0A5B7K0Z4"/>
<proteinExistence type="predicted"/>
<sequence>MNYGFTGVSLVLSGVNAALMMRAGRIARLLRPNIRW</sequence>
<dbReference type="EMBL" id="VSRR010139153">
    <property type="protein sequence ID" value="MPD04032.1"/>
    <property type="molecule type" value="Genomic_DNA"/>
</dbReference>
<reference evidence="1 2" key="1">
    <citation type="submission" date="2019-05" db="EMBL/GenBank/DDBJ databases">
        <title>Another draft genome of Portunus trituberculatus and its Hox gene families provides insights of decapod evolution.</title>
        <authorList>
            <person name="Jeong J.-H."/>
            <person name="Song I."/>
            <person name="Kim S."/>
            <person name="Choi T."/>
            <person name="Kim D."/>
            <person name="Ryu S."/>
            <person name="Kim W."/>
        </authorList>
    </citation>
    <scope>NUCLEOTIDE SEQUENCE [LARGE SCALE GENOMIC DNA]</scope>
    <source>
        <tissue evidence="1">Muscle</tissue>
    </source>
</reference>
<evidence type="ECO:0000313" key="1">
    <source>
        <dbReference type="EMBL" id="MPD04032.1"/>
    </source>
</evidence>